<dbReference type="GO" id="GO:0016787">
    <property type="term" value="F:hydrolase activity"/>
    <property type="evidence" value="ECO:0007669"/>
    <property type="project" value="InterPro"/>
</dbReference>
<dbReference type="Pfam" id="PF01476">
    <property type="entry name" value="LysM"/>
    <property type="match status" value="1"/>
</dbReference>
<accession>A0A4Y7RTZ6</accession>
<gene>
    <name evidence="2" type="primary">sleB_4</name>
    <name evidence="2" type="ORF">Pmgp_01141</name>
</gene>
<dbReference type="Gene3D" id="1.10.10.2520">
    <property type="entry name" value="Cell wall hydrolase SleB, domain 1"/>
    <property type="match status" value="1"/>
</dbReference>
<dbReference type="PROSITE" id="PS51782">
    <property type="entry name" value="LYSM"/>
    <property type="match status" value="1"/>
</dbReference>
<dbReference type="SUPFAM" id="SSF54106">
    <property type="entry name" value="LysM domain"/>
    <property type="match status" value="1"/>
</dbReference>
<proteinExistence type="predicted"/>
<comment type="caution">
    <text evidence="2">The sequence shown here is derived from an EMBL/GenBank/DDBJ whole genome shotgun (WGS) entry which is preliminary data.</text>
</comment>
<protein>
    <submittedName>
        <fullName evidence="2">Spore cortex-lytic enzyme</fullName>
    </submittedName>
</protein>
<dbReference type="Proteomes" id="UP000297597">
    <property type="component" value="Unassembled WGS sequence"/>
</dbReference>
<dbReference type="EMBL" id="QFFZ01000008">
    <property type="protein sequence ID" value="TEB12250.1"/>
    <property type="molecule type" value="Genomic_DNA"/>
</dbReference>
<dbReference type="SMART" id="SM00257">
    <property type="entry name" value="LysM"/>
    <property type="match status" value="1"/>
</dbReference>
<feature type="domain" description="LysM" evidence="1">
    <location>
        <begin position="35"/>
        <end position="78"/>
    </location>
</feature>
<evidence type="ECO:0000313" key="2">
    <source>
        <dbReference type="EMBL" id="TEB12250.1"/>
    </source>
</evidence>
<dbReference type="AlphaFoldDB" id="A0A4Y7RTZ6"/>
<reference evidence="2 3" key="1">
    <citation type="journal article" date="2018" name="Environ. Microbiol.">
        <title>Novel energy conservation strategies and behaviour of Pelotomaculum schinkii driving syntrophic propionate catabolism.</title>
        <authorList>
            <person name="Hidalgo-Ahumada C.A.P."/>
            <person name="Nobu M.K."/>
            <person name="Narihiro T."/>
            <person name="Tamaki H."/>
            <person name="Liu W.T."/>
            <person name="Kamagata Y."/>
            <person name="Stams A.J.M."/>
            <person name="Imachi H."/>
            <person name="Sousa D.Z."/>
        </authorList>
    </citation>
    <scope>NUCLEOTIDE SEQUENCE [LARGE SCALE GENOMIC DNA]</scope>
    <source>
        <strain evidence="2 3">MGP</strain>
    </source>
</reference>
<sequence length="220" mass="23836">MIVLVVILTIALSPLALYTREQEHRCANAAGSRSLTYTVKEGDTLYDIAGNHRIELSELMKANNLTGSLILPGDTLVLPSEKTTPVSLSRGIIPGGISEEELILLARLIHAEARGESFLGQVAVGAVIMNRLASPHFPKTITKVIYQRSSQVYQFSPVADGSINLEPDEKAVQAALRALNGEDPTGGALFFYNPDLSRDSWIRSLPVITRIGNHVFATCV</sequence>
<dbReference type="InterPro" id="IPR018392">
    <property type="entry name" value="LysM"/>
</dbReference>
<evidence type="ECO:0000259" key="1">
    <source>
        <dbReference type="PROSITE" id="PS51782"/>
    </source>
</evidence>
<dbReference type="RefSeq" id="WP_134213014.1">
    <property type="nucleotide sequence ID" value="NZ_QFFZ01000008.1"/>
</dbReference>
<organism evidence="2 3">
    <name type="scientific">Pelotomaculum propionicicum</name>
    <dbReference type="NCBI Taxonomy" id="258475"/>
    <lineage>
        <taxon>Bacteria</taxon>
        <taxon>Bacillati</taxon>
        <taxon>Bacillota</taxon>
        <taxon>Clostridia</taxon>
        <taxon>Eubacteriales</taxon>
        <taxon>Desulfotomaculaceae</taxon>
        <taxon>Pelotomaculum</taxon>
    </lineage>
</organism>
<evidence type="ECO:0000313" key="3">
    <source>
        <dbReference type="Proteomes" id="UP000297597"/>
    </source>
</evidence>
<dbReference type="Pfam" id="PF07486">
    <property type="entry name" value="Hydrolase_2"/>
    <property type="match status" value="1"/>
</dbReference>
<dbReference type="InterPro" id="IPR011105">
    <property type="entry name" value="Cell_wall_hydrolase_SleB"/>
</dbReference>
<dbReference type="OrthoDB" id="9785345at2"/>
<dbReference type="Gene3D" id="6.20.240.60">
    <property type="match status" value="1"/>
</dbReference>
<dbReference type="InterPro" id="IPR042047">
    <property type="entry name" value="SleB_dom1"/>
</dbReference>
<keyword evidence="3" id="KW-1185">Reference proteome</keyword>
<dbReference type="CDD" id="cd00118">
    <property type="entry name" value="LysM"/>
    <property type="match status" value="1"/>
</dbReference>
<dbReference type="InterPro" id="IPR036779">
    <property type="entry name" value="LysM_dom_sf"/>
</dbReference>
<dbReference type="Gene3D" id="3.10.350.10">
    <property type="entry name" value="LysM domain"/>
    <property type="match status" value="1"/>
</dbReference>
<name>A0A4Y7RTZ6_9FIRM</name>